<dbReference type="RefSeq" id="XP_022112184.1">
    <property type="nucleotide sequence ID" value="XM_022256492.1"/>
</dbReference>
<dbReference type="InterPro" id="IPR008853">
    <property type="entry name" value="TMEM9/TMEM9B"/>
</dbReference>
<organism evidence="8 9">
    <name type="scientific">Acanthaster planci</name>
    <name type="common">Crown-of-thorns starfish</name>
    <dbReference type="NCBI Taxonomy" id="133434"/>
    <lineage>
        <taxon>Eukaryota</taxon>
        <taxon>Metazoa</taxon>
        <taxon>Echinodermata</taxon>
        <taxon>Eleutherozoa</taxon>
        <taxon>Asterozoa</taxon>
        <taxon>Asteroidea</taxon>
        <taxon>Valvatacea</taxon>
        <taxon>Valvatida</taxon>
        <taxon>Acanthasteridae</taxon>
        <taxon>Acanthaster</taxon>
    </lineage>
</organism>
<evidence type="ECO:0000256" key="6">
    <source>
        <dbReference type="SAM" id="Phobius"/>
    </source>
</evidence>
<name>A0A8B8A3B7_ACAPL</name>
<dbReference type="PANTHER" id="PTHR13064:SF6">
    <property type="entry name" value="TRANSMEMBRANE PROTEIN 9"/>
    <property type="match status" value="1"/>
</dbReference>
<evidence type="ECO:0000256" key="2">
    <source>
        <dbReference type="ARBA" id="ARBA00007264"/>
    </source>
</evidence>
<keyword evidence="7" id="KW-0732">Signal</keyword>
<evidence type="ECO:0000313" key="8">
    <source>
        <dbReference type="Proteomes" id="UP000694845"/>
    </source>
</evidence>
<protein>
    <submittedName>
        <fullName evidence="9">Transmembrane protein 9B-like</fullName>
    </submittedName>
</protein>
<sequence length="174" mass="20049">MSFNTFTFVLLIGIVCFGVTKAQFEDCRCKCVCPGDPKTKHKVNVTVVSVPAYECFCEHITGRSELECLRCECRYEVRSTTVIKIVVIFVLVLIAILLVYLIALLIMDPGMLKRSESDRRRQTQEILHQDSSNGLHESSYLRRRLGRVGSAQKRWQHKVKQQRQDVFQDHTLLS</sequence>
<proteinExistence type="inferred from homology"/>
<feature type="transmembrane region" description="Helical" evidence="6">
    <location>
        <begin position="82"/>
        <end position="106"/>
    </location>
</feature>
<evidence type="ECO:0000256" key="5">
    <source>
        <dbReference type="ARBA" id="ARBA00023136"/>
    </source>
</evidence>
<keyword evidence="3 6" id="KW-0812">Transmembrane</keyword>
<dbReference type="Pfam" id="PF05434">
    <property type="entry name" value="Tmemb_9"/>
    <property type="match status" value="1"/>
</dbReference>
<keyword evidence="5 6" id="KW-0472">Membrane</keyword>
<keyword evidence="4 6" id="KW-1133">Transmembrane helix</keyword>
<dbReference type="Proteomes" id="UP000694845">
    <property type="component" value="Unplaced"/>
</dbReference>
<dbReference type="GeneID" id="110991221"/>
<gene>
    <name evidence="9" type="primary">LOC110991221</name>
</gene>
<evidence type="ECO:0000313" key="9">
    <source>
        <dbReference type="RefSeq" id="XP_022112184.1"/>
    </source>
</evidence>
<comment type="similarity">
    <text evidence="2">Belongs to the TMEM9 family.</text>
</comment>
<dbReference type="PANTHER" id="PTHR13064">
    <property type="entry name" value="TRANSMEMBRANE PROTEIN 9 FAMILY MEMBER"/>
    <property type="match status" value="1"/>
</dbReference>
<evidence type="ECO:0000256" key="7">
    <source>
        <dbReference type="SAM" id="SignalP"/>
    </source>
</evidence>
<keyword evidence="8" id="KW-1185">Reference proteome</keyword>
<dbReference type="OMA" id="QDIEAYC"/>
<dbReference type="GO" id="GO:0005765">
    <property type="term" value="C:lysosomal membrane"/>
    <property type="evidence" value="ECO:0007669"/>
    <property type="project" value="InterPro"/>
</dbReference>
<reference evidence="9" key="1">
    <citation type="submission" date="2025-08" db="UniProtKB">
        <authorList>
            <consortium name="RefSeq"/>
        </authorList>
    </citation>
    <scope>IDENTIFICATION</scope>
</reference>
<evidence type="ECO:0000256" key="4">
    <source>
        <dbReference type="ARBA" id="ARBA00022989"/>
    </source>
</evidence>
<accession>A0A8B8A3B7</accession>
<dbReference type="OrthoDB" id="10059035at2759"/>
<feature type="signal peptide" evidence="7">
    <location>
        <begin position="1"/>
        <end position="22"/>
    </location>
</feature>
<comment type="subcellular location">
    <subcellularLocation>
        <location evidence="1">Membrane</location>
    </subcellularLocation>
</comment>
<feature type="chain" id="PRO_5034973245" evidence="7">
    <location>
        <begin position="23"/>
        <end position="174"/>
    </location>
</feature>
<dbReference type="AlphaFoldDB" id="A0A8B8A3B7"/>
<evidence type="ECO:0000256" key="1">
    <source>
        <dbReference type="ARBA" id="ARBA00004370"/>
    </source>
</evidence>
<evidence type="ECO:0000256" key="3">
    <source>
        <dbReference type="ARBA" id="ARBA00022692"/>
    </source>
</evidence>
<dbReference type="KEGG" id="aplc:110991221"/>